<accession>A0A1I2FZD7</accession>
<reference evidence="1 2" key="1">
    <citation type="submission" date="2016-10" db="EMBL/GenBank/DDBJ databases">
        <authorList>
            <person name="de Groot N.N."/>
        </authorList>
    </citation>
    <scope>NUCLEOTIDE SEQUENCE [LARGE SCALE GENOMIC DNA]</scope>
    <source>
        <strain evidence="1 2">DSM 11443</strain>
    </source>
</reference>
<evidence type="ECO:0000313" key="1">
    <source>
        <dbReference type="EMBL" id="SFF09876.1"/>
    </source>
</evidence>
<protein>
    <submittedName>
        <fullName evidence="1">Uncharacterized protein</fullName>
    </submittedName>
</protein>
<sequence>MRQHPHGFVEIQDLDVQSVTATGVTGFRVGAAGTLRKTQEDGRHVTAPERGSYE</sequence>
<organism evidence="1 2">
    <name type="scientific">Sulfitobacter brevis</name>
    <dbReference type="NCBI Taxonomy" id="74348"/>
    <lineage>
        <taxon>Bacteria</taxon>
        <taxon>Pseudomonadati</taxon>
        <taxon>Pseudomonadota</taxon>
        <taxon>Alphaproteobacteria</taxon>
        <taxon>Rhodobacterales</taxon>
        <taxon>Roseobacteraceae</taxon>
        <taxon>Sulfitobacter</taxon>
    </lineage>
</organism>
<dbReference type="RefSeq" id="WP_177209521.1">
    <property type="nucleotide sequence ID" value="NZ_FOMW01000018.1"/>
</dbReference>
<dbReference type="Proteomes" id="UP000198977">
    <property type="component" value="Unassembled WGS sequence"/>
</dbReference>
<name>A0A1I2FZD7_9RHOB</name>
<dbReference type="EMBL" id="FOMW01000018">
    <property type="protein sequence ID" value="SFF09876.1"/>
    <property type="molecule type" value="Genomic_DNA"/>
</dbReference>
<dbReference type="AlphaFoldDB" id="A0A1I2FZD7"/>
<proteinExistence type="predicted"/>
<gene>
    <name evidence="1" type="ORF">SAMN04488523_11824</name>
</gene>
<dbReference type="STRING" id="74348.SAMN04488523_11824"/>
<evidence type="ECO:0000313" key="2">
    <source>
        <dbReference type="Proteomes" id="UP000198977"/>
    </source>
</evidence>
<keyword evidence="2" id="KW-1185">Reference proteome</keyword>